<evidence type="ECO:0000313" key="4">
    <source>
        <dbReference type="Proteomes" id="UP001166947"/>
    </source>
</evidence>
<sequence>NKQPEENQAVQPPLETEKNDTTAEQTEPAVSAKSEDKTTNQSSDTENVPETPDTKQENTTQQPSETNKQPEENQAVQPPLETEKNDTTAEQTEPAVSAKSEDKTTNQSSDSENVPETPDTKQENTTQQPSETNKQPEENQAVQPPLETEKNETTAEQTEPAVSAESEDKTTNQSSDSENVPEAPDTKQASAAQQPSENIVETPVANTEEAASTPTYQTGNYGDYYLYTHPVYGKYIDAAQFGTDPTGQQDSLQAINAALDAAHKENAAVHLSGHLYISDQIVLNQNNSGVTGLFGDGMGKTEISFDKAQKGIFNSNSNEDDIREYAGILIDGQNHKTIADLSVKYTNPDFYRKGESYFGKVSGILVNDADYTLISKVEASGANRAGVHFTSTQTLESDPHSNTGRTYKVRLMRNEVDEHYEHLPLGENNRIIDSYLHHNRVAGALIAYQKDFIVDGNTLSWNGHKADGGTGYGVSSMAGSYNYGVTFSNNTTDHNYRKGLDVHDGDNILIENNTSIGDRLYGIAVYNRQFNMDTVKIINNTITQDTSFRLPEDDNPKLSPRYHGYSGIQLQTNTQLRDFHHAEDGSFKIEGNTIKNLEVYKDSYQTYGIEFRNHENKMDYQLDITGNTIEGTSSKYAIATISNTQSKTGVKGSGTALINITDNDVNIGEIVTGTMPIFINDYNHDGNLRGSVTVSNNDIKIAEHSNGSIEGIQMIGNAESYLVTNNRFELHGEMNKAIVSLLGRDLNDTPDLHVTGNDFFTDLTGPLYKNWIERKNANVYAEDNTHNTQTLPQEGQAAKPSAGTTPNDEHTDSETDWDIGTDTIAGKPLNTEHDIHTIDRSESVVLQQADNDHIFDTDAVNTPALNDLLSAPALELSGVLGVPAHNIPSNDANIITYAQSWDIQDEYISNEAPAYIM</sequence>
<feature type="domain" description="Right handed beta helix" evidence="2">
    <location>
        <begin position="362"/>
        <end position="543"/>
    </location>
</feature>
<reference evidence="3" key="1">
    <citation type="submission" date="2022-08" db="EMBL/GenBank/DDBJ databases">
        <authorList>
            <person name="Volokhov D.V."/>
            <person name="Furtak V.A."/>
            <person name="Zagorodnyaya T.A."/>
        </authorList>
    </citation>
    <scope>NUCLEOTIDE SEQUENCE</scope>
    <source>
        <strain evidence="3">CSL10203-ORH2</strain>
    </source>
</reference>
<dbReference type="Gene3D" id="2.160.20.10">
    <property type="entry name" value="Single-stranded right-handed beta-helix, Pectin lyase-like"/>
    <property type="match status" value="1"/>
</dbReference>
<feature type="compositionally biased region" description="Polar residues" evidence="1">
    <location>
        <begin position="39"/>
        <end position="48"/>
    </location>
</feature>
<reference evidence="3" key="2">
    <citation type="journal article" date="2023" name="Curr. Microbiol.">
        <title>Neisseria montereyensis sp. nov., Isolated from Oropharynx of California Sea Lion (Zalophus californianus): Genomic, Phylogenetic, and Phenotypic Study.</title>
        <authorList>
            <person name="Volokhov D.V."/>
            <person name="Zagorodnyaya T.A."/>
            <person name="Furtak V.A."/>
            <person name="Nattanmai G."/>
            <person name="Randall L."/>
            <person name="Jose S."/>
            <person name="Gao Y."/>
            <person name="Gulland F.M."/>
            <person name="Eisenberg T."/>
            <person name="Delmonte P."/>
            <person name="Blom J."/>
            <person name="Mitchell K.K."/>
        </authorList>
    </citation>
    <scope>NUCLEOTIDE SEQUENCE</scope>
    <source>
        <strain evidence="3">CSL10203-ORH2</strain>
    </source>
</reference>
<dbReference type="Proteomes" id="UP001166947">
    <property type="component" value="Unassembled WGS sequence"/>
</dbReference>
<dbReference type="SMART" id="SM00710">
    <property type="entry name" value="PbH1"/>
    <property type="match status" value="9"/>
</dbReference>
<organism evidence="3 4">
    <name type="scientific">Neisseria montereyensis</name>
    <dbReference type="NCBI Taxonomy" id="2973938"/>
    <lineage>
        <taxon>Bacteria</taxon>
        <taxon>Pseudomonadati</taxon>
        <taxon>Pseudomonadota</taxon>
        <taxon>Betaproteobacteria</taxon>
        <taxon>Neisseriales</taxon>
        <taxon>Neisseriaceae</taxon>
        <taxon>Neisseria</taxon>
    </lineage>
</organism>
<feature type="compositionally biased region" description="Polar residues" evidence="1">
    <location>
        <begin position="187"/>
        <end position="199"/>
    </location>
</feature>
<dbReference type="InterPro" id="IPR039448">
    <property type="entry name" value="Beta_helix"/>
</dbReference>
<dbReference type="EMBL" id="JANUXW010000014">
    <property type="protein sequence ID" value="MCS4534692.1"/>
    <property type="molecule type" value="Genomic_DNA"/>
</dbReference>
<comment type="caution">
    <text evidence="3">The sequence shown here is derived from an EMBL/GenBank/DDBJ whole genome shotgun (WGS) entry which is preliminary data.</text>
</comment>
<evidence type="ECO:0000313" key="3">
    <source>
        <dbReference type="EMBL" id="MCS4534692.1"/>
    </source>
</evidence>
<evidence type="ECO:0000259" key="2">
    <source>
        <dbReference type="Pfam" id="PF13229"/>
    </source>
</evidence>
<keyword evidence="4" id="KW-1185">Reference proteome</keyword>
<feature type="region of interest" description="Disordered" evidence="1">
    <location>
        <begin position="1"/>
        <end position="220"/>
    </location>
</feature>
<proteinExistence type="predicted"/>
<feature type="compositionally biased region" description="Polar residues" evidence="1">
    <location>
        <begin position="57"/>
        <end position="76"/>
    </location>
</feature>
<dbReference type="Pfam" id="PF13229">
    <property type="entry name" value="Beta_helix"/>
    <property type="match status" value="1"/>
</dbReference>
<feature type="region of interest" description="Disordered" evidence="1">
    <location>
        <begin position="789"/>
        <end position="828"/>
    </location>
</feature>
<feature type="compositionally biased region" description="Polar residues" evidence="1">
    <location>
        <begin position="105"/>
        <end position="114"/>
    </location>
</feature>
<feature type="non-terminal residue" evidence="3">
    <location>
        <position position="1"/>
    </location>
</feature>
<gene>
    <name evidence="3" type="ORF">NXS09_10370</name>
</gene>
<feature type="compositionally biased region" description="Polar residues" evidence="1">
    <location>
        <begin position="209"/>
        <end position="220"/>
    </location>
</feature>
<feature type="compositionally biased region" description="Polar residues" evidence="1">
    <location>
        <begin position="123"/>
        <end position="142"/>
    </location>
</feature>
<dbReference type="InterPro" id="IPR016641">
    <property type="entry name" value="EGD2/NACA0like"/>
</dbReference>
<feature type="compositionally biased region" description="Polar residues" evidence="1">
    <location>
        <begin position="1"/>
        <end position="10"/>
    </location>
</feature>
<protein>
    <recommendedName>
        <fullName evidence="2">Right handed beta helix domain-containing protein</fullName>
    </recommendedName>
</protein>
<dbReference type="SUPFAM" id="SSF51126">
    <property type="entry name" value="Pectin lyase-like"/>
    <property type="match status" value="1"/>
</dbReference>
<dbReference type="PANTHER" id="PTHR21713">
    <property type="entry name" value="NASCENT POLYPEPTIDE ASSOCIATED COMPLEX ALPHA SUBUNIT-RELATED"/>
    <property type="match status" value="1"/>
</dbReference>
<dbReference type="InterPro" id="IPR012334">
    <property type="entry name" value="Pectin_lyas_fold"/>
</dbReference>
<dbReference type="InterPro" id="IPR011050">
    <property type="entry name" value="Pectin_lyase_fold/virulence"/>
</dbReference>
<dbReference type="RefSeq" id="WP_259292449.1">
    <property type="nucleotide sequence ID" value="NZ_JANUXW010000014.1"/>
</dbReference>
<name>A0ABT2FES4_9NEIS</name>
<accession>A0ABT2FES4</accession>
<dbReference type="InterPro" id="IPR006626">
    <property type="entry name" value="PbH1"/>
</dbReference>
<evidence type="ECO:0000256" key="1">
    <source>
        <dbReference type="SAM" id="MobiDB-lite"/>
    </source>
</evidence>